<gene>
    <name evidence="2" type="ORF">ZT1A5_G8173</name>
</gene>
<accession>A0A1Y6LSY8</accession>
<dbReference type="AlphaFoldDB" id="A0A1Y6LSY8"/>
<feature type="domain" description="DUF6604" evidence="1">
    <location>
        <begin position="2"/>
        <end position="177"/>
    </location>
</feature>
<dbReference type="Proteomes" id="UP000215453">
    <property type="component" value="Chromosome 8"/>
</dbReference>
<protein>
    <recommendedName>
        <fullName evidence="1">DUF6604 domain-containing protein</fullName>
    </recommendedName>
</protein>
<sequence length="686" mass="77324">MTVPSSSTKRLRRAIGLRKLHHRWHLAQAEAGQVVKNDGHGYFIRILEKVQHTLQSFALPAEPSAATVDPEPSGEDVTVVNAFNLLAVEDPVDSSGTRSGQDDLRKTCTLDTTEDSDARRIEGEFAHFCLLQDLHDVRVYLRLLWQSYSEGAGDLSAISITTNTAIDFVRNLQKEFEAAFPGHEPPEFPICPSCRSRITRADDLTADICLVSARKALSVYITSSLVNQDPSKNIRQVAPALMELYSSTADRASMSYEEGLLQDFRIVMSIIPELQLLVIRCPRGVQAEHEILRGMRELVQRKEPILWVTFAFQLYLDIRHILRENVVCAYDDFMQSTQAIKDNVSKVLAFHADAKVRGNNEILDQEMKEALDVITYWTVEDFVADRRHGLMSDSSAPYLLPKHYLLKRDPLWCGLLLYNCRLIAYESMIATANTWLTILPAAHLYNRLRHDDLLESCWSDMDQVFRTQSIENLFVGGLPSTPLECAKRISLAMGYRTAGTDGNGRRLDIRLPTVAKVRKLKTQIPVHESFAHRYRDESHRVDFTPTDVEKILTRASPETARATGIVVPERAAVVCQLLDRLTSALEDEVTELMFDFGELHTICWELMRRLHAELGPRVVNWPYITDIETKLPAFVLALIGVPAVVCPRSGSELLKDAGKIVDEFLGTRGEAVLTKRDALLMDLACK</sequence>
<dbReference type="Pfam" id="PF20253">
    <property type="entry name" value="DUF6604"/>
    <property type="match status" value="1"/>
</dbReference>
<evidence type="ECO:0000313" key="3">
    <source>
        <dbReference type="Proteomes" id="UP000215453"/>
    </source>
</evidence>
<reference evidence="2 3" key="1">
    <citation type="submission" date="2016-10" db="EMBL/GenBank/DDBJ databases">
        <authorList>
            <person name="Varghese N."/>
        </authorList>
    </citation>
    <scope>NUCLEOTIDE SEQUENCE [LARGE SCALE GENOMIC DNA]</scope>
</reference>
<dbReference type="PANTHER" id="PTHR38795:SF1">
    <property type="entry name" value="DUF6604 DOMAIN-CONTAINING PROTEIN"/>
    <property type="match status" value="1"/>
</dbReference>
<organism evidence="2 3">
    <name type="scientific">Zymoseptoria tritici ST99CH_1A5</name>
    <dbReference type="NCBI Taxonomy" id="1276529"/>
    <lineage>
        <taxon>Eukaryota</taxon>
        <taxon>Fungi</taxon>
        <taxon>Dikarya</taxon>
        <taxon>Ascomycota</taxon>
        <taxon>Pezizomycotina</taxon>
        <taxon>Dothideomycetes</taxon>
        <taxon>Dothideomycetidae</taxon>
        <taxon>Mycosphaerellales</taxon>
        <taxon>Mycosphaerellaceae</taxon>
        <taxon>Zymoseptoria</taxon>
    </lineage>
</organism>
<dbReference type="InterPro" id="IPR046539">
    <property type="entry name" value="DUF6604"/>
</dbReference>
<proteinExistence type="predicted"/>
<dbReference type="EMBL" id="LT882683">
    <property type="protein sequence ID" value="SMY26729.1"/>
    <property type="molecule type" value="Genomic_DNA"/>
</dbReference>
<dbReference type="PANTHER" id="PTHR38795">
    <property type="entry name" value="DUF6604 DOMAIN-CONTAINING PROTEIN"/>
    <property type="match status" value="1"/>
</dbReference>
<evidence type="ECO:0000259" key="1">
    <source>
        <dbReference type="Pfam" id="PF20253"/>
    </source>
</evidence>
<evidence type="ECO:0000313" key="2">
    <source>
        <dbReference type="EMBL" id="SMY26729.1"/>
    </source>
</evidence>
<name>A0A1Y6LSY8_ZYMTR</name>